<gene>
    <name evidence="2" type="ORF">BN869_000004013_1</name>
</gene>
<feature type="region of interest" description="Disordered" evidence="1">
    <location>
        <begin position="828"/>
        <end position="923"/>
    </location>
</feature>
<feature type="region of interest" description="Disordered" evidence="1">
    <location>
        <begin position="351"/>
        <end position="380"/>
    </location>
</feature>
<reference evidence="2" key="1">
    <citation type="submission" date="2015-01" db="EMBL/GenBank/DDBJ databases">
        <authorList>
            <person name="Durling Mikael"/>
        </authorList>
    </citation>
    <scope>NUCLEOTIDE SEQUENCE</scope>
</reference>
<feature type="compositionally biased region" description="Polar residues" evidence="1">
    <location>
        <begin position="362"/>
        <end position="380"/>
    </location>
</feature>
<feature type="region of interest" description="Disordered" evidence="1">
    <location>
        <begin position="228"/>
        <end position="249"/>
    </location>
</feature>
<sequence>MATNPFDPTISGLPFFDIYSDPIGTARTNGLALPGGACNFVDLSPGANGAKCGCRRFWIRSTGGTPNLDSTSWCMCNHHACFHDEGSHDVPPVEFRVPEPGQENERPRTGREPLSPMIDQSQKMLLPASGLGLPSFGIDDKLSFIYNDPDFKMTEVATERPIPNSIPPATGSLPDTLGWGESIGNKPPASPSQFLIPSQASSTTSSIRARYLKPFAGKGLNTLGSVQETKCQPPLPPTADPNPPTHSNSAPIVEDSFVLVPANKDRAGASQETTQHEPRASAFGETTRQEFKNLSDAVVANEQRLERLENVSFSAGNDECHERHDQMDLRVTDLESRMEEAEKQAAEYAAAATRHADKTDDSATQSVASFSTEATNRPSHSQELYSQLQTLQARVDSLQSALPSPNHAWEIEVVYLPFPLKKVWQDESAARGAERSQLPMTYSSENVTSMSPLYQDWANSMHEAQWLFPKACGDKSITDKRLRSRGLIKKLSVHGPDARSVDAAMHQAFGSVWQEMHIRTQANSANPRTSKFLGLHSSWVPLRKLHKDSCLRFLSPAEMLTPAIWTVQFLTTVMMRSSEPRLFVTHPDAYLQDLNSYETGWTWQRVRELSRVYSESDSQGVPEADAMEEYWTWNERLDDPPNAPVSLSMRHLKHTPHTSSSSSISQYHPAVSHLRSPSPAVIASGVPAYISRSRHSSRPLHVRTTSLPVVESEQELPAAGRRRVMSGGGSRRASPSVKGVSQHAILKRRRTRSPNHLFTPRWTASPSPMPAGPSARGHTPFTYATPHSNAPLQDAQILSGGIASPSMGARAFDEIDAFDELYEIEIYESPSDEDFEDDESTGTVQVTTRVESHTGPEAQNRQLPEDEPWPGIEDQDQLSDEENVDPRDVDMRSDCSSQPSEYPSTHNAWPNNGDEFQIHEDND</sequence>
<feature type="compositionally biased region" description="Polar residues" evidence="1">
    <location>
        <begin position="894"/>
        <end position="910"/>
    </location>
</feature>
<name>A0A0B7JXG1_BIOOC</name>
<proteinExistence type="predicted"/>
<dbReference type="EMBL" id="CDPU01000009">
    <property type="protein sequence ID" value="CEO47957.1"/>
    <property type="molecule type" value="Genomic_DNA"/>
</dbReference>
<feature type="region of interest" description="Disordered" evidence="1">
    <location>
        <begin position="266"/>
        <end position="286"/>
    </location>
</feature>
<accession>A0A0B7JXG1</accession>
<protein>
    <submittedName>
        <fullName evidence="2">Uncharacterized protein</fullName>
    </submittedName>
</protein>
<evidence type="ECO:0000256" key="1">
    <source>
        <dbReference type="SAM" id="MobiDB-lite"/>
    </source>
</evidence>
<dbReference type="AlphaFoldDB" id="A0A0B7JXG1"/>
<feature type="compositionally biased region" description="Basic and acidic residues" evidence="1">
    <location>
        <begin position="884"/>
        <end position="893"/>
    </location>
</feature>
<feature type="compositionally biased region" description="Acidic residues" evidence="1">
    <location>
        <begin position="828"/>
        <end position="840"/>
    </location>
</feature>
<feature type="compositionally biased region" description="Pro residues" evidence="1">
    <location>
        <begin position="233"/>
        <end position="244"/>
    </location>
</feature>
<feature type="region of interest" description="Disordered" evidence="1">
    <location>
        <begin position="712"/>
        <end position="745"/>
    </location>
</feature>
<evidence type="ECO:0000313" key="2">
    <source>
        <dbReference type="EMBL" id="CEO47957.1"/>
    </source>
</evidence>
<organism evidence="2">
    <name type="scientific">Bionectria ochroleuca</name>
    <name type="common">Gliocladium roseum</name>
    <dbReference type="NCBI Taxonomy" id="29856"/>
    <lineage>
        <taxon>Eukaryota</taxon>
        <taxon>Fungi</taxon>
        <taxon>Dikarya</taxon>
        <taxon>Ascomycota</taxon>
        <taxon>Pezizomycotina</taxon>
        <taxon>Sordariomycetes</taxon>
        <taxon>Hypocreomycetidae</taxon>
        <taxon>Hypocreales</taxon>
        <taxon>Bionectriaceae</taxon>
        <taxon>Clonostachys</taxon>
    </lineage>
</organism>
<feature type="region of interest" description="Disordered" evidence="1">
    <location>
        <begin position="756"/>
        <end position="775"/>
    </location>
</feature>
<feature type="compositionally biased region" description="Acidic residues" evidence="1">
    <location>
        <begin position="865"/>
        <end position="883"/>
    </location>
</feature>